<evidence type="ECO:0000256" key="1">
    <source>
        <dbReference type="SAM" id="SignalP"/>
    </source>
</evidence>
<name>A0A844XT09_9SPHN</name>
<proteinExistence type="predicted"/>
<keyword evidence="4" id="KW-1185">Reference proteome</keyword>
<dbReference type="Pfam" id="PF09832">
    <property type="entry name" value="DUF2059"/>
    <property type="match status" value="1"/>
</dbReference>
<evidence type="ECO:0000313" key="3">
    <source>
        <dbReference type="EMBL" id="MXO48142.1"/>
    </source>
</evidence>
<accession>A0A844XT09</accession>
<gene>
    <name evidence="3" type="ORF">GRI69_07725</name>
</gene>
<sequence length="282" mass="30358">MRKLVWASIAIGSLAIANPVLAQDNAAEPETGVPTQDRMDEFAGMMAGLFQTEPLTGEEQARLPAAQNVVGKMMPDGFYGKMMGDMMDKMMRPMMSMIASPEFILGSRLEIDQETLAGLGEAEQIEVVTMLDPAYDQRVDVIVSVITGKMTGMFSAMEGPMREGLSKAYAVRFDDAQLADIAAFFSTPTGGVYAKESMALFADPQVMQASIKALPAMMSGFGDMESAMKEAMASLPSERQFADLTTEQRNRLAALLGVNADNLADIVKPPKPVEASHDGHGQ</sequence>
<comment type="caution">
    <text evidence="3">The sequence shown here is derived from an EMBL/GenBank/DDBJ whole genome shotgun (WGS) entry which is preliminary data.</text>
</comment>
<organism evidence="3 4">
    <name type="scientific">Qipengyuania vulgaris</name>
    <dbReference type="NCBI Taxonomy" id="291985"/>
    <lineage>
        <taxon>Bacteria</taxon>
        <taxon>Pseudomonadati</taxon>
        <taxon>Pseudomonadota</taxon>
        <taxon>Alphaproteobacteria</taxon>
        <taxon>Sphingomonadales</taxon>
        <taxon>Erythrobacteraceae</taxon>
        <taxon>Qipengyuania</taxon>
    </lineage>
</organism>
<feature type="chain" id="PRO_5032948589" evidence="1">
    <location>
        <begin position="23"/>
        <end position="282"/>
    </location>
</feature>
<feature type="signal peptide" evidence="1">
    <location>
        <begin position="1"/>
        <end position="22"/>
    </location>
</feature>
<dbReference type="RefSeq" id="WP_160727688.1">
    <property type="nucleotide sequence ID" value="NZ_WTYC01000003.1"/>
</dbReference>
<evidence type="ECO:0000259" key="2">
    <source>
        <dbReference type="Pfam" id="PF09832"/>
    </source>
</evidence>
<dbReference type="AlphaFoldDB" id="A0A844XT09"/>
<dbReference type="Proteomes" id="UP000448199">
    <property type="component" value="Unassembled WGS sequence"/>
</dbReference>
<evidence type="ECO:0000313" key="4">
    <source>
        <dbReference type="Proteomes" id="UP000448199"/>
    </source>
</evidence>
<keyword evidence="1" id="KW-0732">Signal</keyword>
<dbReference type="InterPro" id="IPR018637">
    <property type="entry name" value="DUF2059"/>
</dbReference>
<reference evidence="3 4" key="1">
    <citation type="submission" date="2019-12" db="EMBL/GenBank/DDBJ databases">
        <title>Genomic-based taxomic classification of the family Erythrobacteraceae.</title>
        <authorList>
            <person name="Xu L."/>
        </authorList>
    </citation>
    <scope>NUCLEOTIDE SEQUENCE [LARGE SCALE GENOMIC DNA]</scope>
    <source>
        <strain evidence="3 4">DSM 17792</strain>
    </source>
</reference>
<dbReference type="OrthoDB" id="7409988at2"/>
<dbReference type="EMBL" id="WTYC01000003">
    <property type="protein sequence ID" value="MXO48142.1"/>
    <property type="molecule type" value="Genomic_DNA"/>
</dbReference>
<protein>
    <submittedName>
        <fullName evidence="3">DUF2059 domain-containing protein</fullName>
    </submittedName>
</protein>
<feature type="domain" description="DUF2059" evidence="2">
    <location>
        <begin position="161"/>
        <end position="212"/>
    </location>
</feature>